<dbReference type="Proteomes" id="UP000247978">
    <property type="component" value="Unassembled WGS sequence"/>
</dbReference>
<gene>
    <name evidence="2" type="ORF">DFR56_101336</name>
</gene>
<accession>A0A2V3WB94</accession>
<evidence type="ECO:0000313" key="2">
    <source>
        <dbReference type="EMBL" id="PXW90424.1"/>
    </source>
</evidence>
<protein>
    <submittedName>
        <fullName evidence="2">Putative membrane protein</fullName>
    </submittedName>
</protein>
<comment type="caution">
    <text evidence="2">The sequence shown here is derived from an EMBL/GenBank/DDBJ whole genome shotgun (WGS) entry which is preliminary data.</text>
</comment>
<organism evidence="2 3">
    <name type="scientific">Pseudogracilibacillus auburnensis</name>
    <dbReference type="NCBI Taxonomy" id="1494959"/>
    <lineage>
        <taxon>Bacteria</taxon>
        <taxon>Bacillati</taxon>
        <taxon>Bacillota</taxon>
        <taxon>Bacilli</taxon>
        <taxon>Bacillales</taxon>
        <taxon>Bacillaceae</taxon>
        <taxon>Pseudogracilibacillus</taxon>
    </lineage>
</organism>
<keyword evidence="3" id="KW-1185">Reference proteome</keyword>
<feature type="transmembrane region" description="Helical" evidence="1">
    <location>
        <begin position="31"/>
        <end position="50"/>
    </location>
</feature>
<feature type="transmembrane region" description="Helical" evidence="1">
    <location>
        <begin position="62"/>
        <end position="85"/>
    </location>
</feature>
<dbReference type="EMBL" id="QJJQ01000001">
    <property type="protein sequence ID" value="PXW90424.1"/>
    <property type="molecule type" value="Genomic_DNA"/>
</dbReference>
<feature type="transmembrane region" description="Helical" evidence="1">
    <location>
        <begin position="6"/>
        <end position="24"/>
    </location>
</feature>
<keyword evidence="1" id="KW-0812">Transmembrane</keyword>
<proteinExistence type="predicted"/>
<dbReference type="AlphaFoldDB" id="A0A2V3WB94"/>
<sequence length="153" mass="17647">MITLIILFGSFLTLIFLSRTGLIFKDKSYRILATYAMAIFLIFFGLSHFYKQNELILMLPEFIPFPEFIVFITGIIEIFLAIGLIYPATRKLSGILIAIYFIAVLPANIYKALNMIEITGTLSNQTMSWVRIFFQPIFIVWALYVSKEDKPLK</sequence>
<feature type="transmembrane region" description="Helical" evidence="1">
    <location>
        <begin position="92"/>
        <end position="109"/>
    </location>
</feature>
<dbReference type="RefSeq" id="WP_110393687.1">
    <property type="nucleotide sequence ID" value="NZ_JBHUHB010000001.1"/>
</dbReference>
<keyword evidence="1" id="KW-1133">Transmembrane helix</keyword>
<reference evidence="2 3" key="1">
    <citation type="submission" date="2018-05" db="EMBL/GenBank/DDBJ databases">
        <title>Genomic Encyclopedia of Type Strains, Phase IV (KMG-IV): sequencing the most valuable type-strain genomes for metagenomic binning, comparative biology and taxonomic classification.</title>
        <authorList>
            <person name="Goeker M."/>
        </authorList>
    </citation>
    <scope>NUCLEOTIDE SEQUENCE [LARGE SCALE GENOMIC DNA]</scope>
    <source>
        <strain evidence="2 3">DSM 28556</strain>
    </source>
</reference>
<dbReference type="OrthoDB" id="327939at2"/>
<evidence type="ECO:0000313" key="3">
    <source>
        <dbReference type="Proteomes" id="UP000247978"/>
    </source>
</evidence>
<name>A0A2V3WB94_9BACI</name>
<evidence type="ECO:0000256" key="1">
    <source>
        <dbReference type="SAM" id="Phobius"/>
    </source>
</evidence>
<dbReference type="PANTHER" id="PTHR36974">
    <property type="entry name" value="MEMBRANE PROTEIN-RELATED"/>
    <property type="match status" value="1"/>
</dbReference>
<dbReference type="PANTHER" id="PTHR36974:SF1">
    <property type="entry name" value="DOXX FAMILY MEMBRANE PROTEIN"/>
    <property type="match status" value="1"/>
</dbReference>
<feature type="transmembrane region" description="Helical" evidence="1">
    <location>
        <begin position="129"/>
        <end position="146"/>
    </location>
</feature>
<keyword evidence="1" id="KW-0472">Membrane</keyword>